<dbReference type="AlphaFoldDB" id="A0AAV1Z9F6"/>
<sequence>MGRVFNKNITNSVVTENDPFYLLPDLKILFNCDLLRKQTINSRKRETIDGNVVLASAHAQLWFSTRISISFWKFSRQM</sequence>
<comment type="caution">
    <text evidence="1">The sequence shown here is derived from an EMBL/GenBank/DDBJ whole genome shotgun (WGS) entry which is preliminary data.</text>
</comment>
<dbReference type="EMBL" id="CAXIEN010000025">
    <property type="protein sequence ID" value="CAL1266947.1"/>
    <property type="molecule type" value="Genomic_DNA"/>
</dbReference>
<protein>
    <submittedName>
        <fullName evidence="1">Uncharacterized protein</fullName>
    </submittedName>
</protein>
<gene>
    <name evidence="1" type="ORF">LARSCL_LOCUS3370</name>
</gene>
<proteinExistence type="predicted"/>
<evidence type="ECO:0000313" key="2">
    <source>
        <dbReference type="Proteomes" id="UP001497382"/>
    </source>
</evidence>
<name>A0AAV1Z9F6_9ARAC</name>
<evidence type="ECO:0000313" key="1">
    <source>
        <dbReference type="EMBL" id="CAL1266947.1"/>
    </source>
</evidence>
<keyword evidence="2" id="KW-1185">Reference proteome</keyword>
<accession>A0AAV1Z9F6</accession>
<reference evidence="1 2" key="1">
    <citation type="submission" date="2024-04" db="EMBL/GenBank/DDBJ databases">
        <authorList>
            <person name="Rising A."/>
            <person name="Reimegard J."/>
            <person name="Sonavane S."/>
            <person name="Akerstrom W."/>
            <person name="Nylinder S."/>
            <person name="Hedman E."/>
            <person name="Kallberg Y."/>
        </authorList>
    </citation>
    <scope>NUCLEOTIDE SEQUENCE [LARGE SCALE GENOMIC DNA]</scope>
</reference>
<dbReference type="Proteomes" id="UP001497382">
    <property type="component" value="Unassembled WGS sequence"/>
</dbReference>
<organism evidence="1 2">
    <name type="scientific">Larinioides sclopetarius</name>
    <dbReference type="NCBI Taxonomy" id="280406"/>
    <lineage>
        <taxon>Eukaryota</taxon>
        <taxon>Metazoa</taxon>
        <taxon>Ecdysozoa</taxon>
        <taxon>Arthropoda</taxon>
        <taxon>Chelicerata</taxon>
        <taxon>Arachnida</taxon>
        <taxon>Araneae</taxon>
        <taxon>Araneomorphae</taxon>
        <taxon>Entelegynae</taxon>
        <taxon>Araneoidea</taxon>
        <taxon>Araneidae</taxon>
        <taxon>Larinioides</taxon>
    </lineage>
</organism>